<evidence type="ECO:0000313" key="1">
    <source>
        <dbReference type="EMBL" id="KZT21971.1"/>
    </source>
</evidence>
<organism evidence="1 2">
    <name type="scientific">Neolentinus lepideus HHB14362 ss-1</name>
    <dbReference type="NCBI Taxonomy" id="1314782"/>
    <lineage>
        <taxon>Eukaryota</taxon>
        <taxon>Fungi</taxon>
        <taxon>Dikarya</taxon>
        <taxon>Basidiomycota</taxon>
        <taxon>Agaricomycotina</taxon>
        <taxon>Agaricomycetes</taxon>
        <taxon>Gloeophyllales</taxon>
        <taxon>Gloeophyllaceae</taxon>
        <taxon>Neolentinus</taxon>
    </lineage>
</organism>
<sequence>MNVCFIISLYRHADQRVAAIAKIRVESSREQVVTYSAQLLFLSCRSFRPISSLSAKNFCQLVADAVMTEDAPYWRTGAFSDLSPILWARSCLVIIWSSSDALRSENTVSSRPPPQVRRLDSSPLRLRITETVQQVKFDYDVYDNIFVPTCSPVH</sequence>
<dbReference type="AlphaFoldDB" id="A0A165Q601"/>
<proteinExistence type="predicted"/>
<reference evidence="1 2" key="1">
    <citation type="journal article" date="2016" name="Mol. Biol. Evol.">
        <title>Comparative Genomics of Early-Diverging Mushroom-Forming Fungi Provides Insights into the Origins of Lignocellulose Decay Capabilities.</title>
        <authorList>
            <person name="Nagy L.G."/>
            <person name="Riley R."/>
            <person name="Tritt A."/>
            <person name="Adam C."/>
            <person name="Daum C."/>
            <person name="Floudas D."/>
            <person name="Sun H."/>
            <person name="Yadav J.S."/>
            <person name="Pangilinan J."/>
            <person name="Larsson K.H."/>
            <person name="Matsuura K."/>
            <person name="Barry K."/>
            <person name="Labutti K."/>
            <person name="Kuo R."/>
            <person name="Ohm R.A."/>
            <person name="Bhattacharya S.S."/>
            <person name="Shirouzu T."/>
            <person name="Yoshinaga Y."/>
            <person name="Martin F.M."/>
            <person name="Grigoriev I.V."/>
            <person name="Hibbett D.S."/>
        </authorList>
    </citation>
    <scope>NUCLEOTIDE SEQUENCE [LARGE SCALE GENOMIC DNA]</scope>
    <source>
        <strain evidence="1 2">HHB14362 ss-1</strain>
    </source>
</reference>
<dbReference type="InParanoid" id="A0A165Q601"/>
<keyword evidence="2" id="KW-1185">Reference proteome</keyword>
<protein>
    <submittedName>
        <fullName evidence="1">Uncharacterized protein</fullName>
    </submittedName>
</protein>
<gene>
    <name evidence="1" type="ORF">NEOLEDRAFT_719892</name>
</gene>
<dbReference type="EMBL" id="KV425601">
    <property type="protein sequence ID" value="KZT21971.1"/>
    <property type="molecule type" value="Genomic_DNA"/>
</dbReference>
<evidence type="ECO:0000313" key="2">
    <source>
        <dbReference type="Proteomes" id="UP000076761"/>
    </source>
</evidence>
<dbReference type="Proteomes" id="UP000076761">
    <property type="component" value="Unassembled WGS sequence"/>
</dbReference>
<accession>A0A165Q601</accession>
<name>A0A165Q601_9AGAM</name>